<dbReference type="EMBL" id="JBBKAM010000002">
    <property type="protein sequence ID" value="MEJ8644180.1"/>
    <property type="molecule type" value="Genomic_DNA"/>
</dbReference>
<keyword evidence="3" id="KW-1185">Reference proteome</keyword>
<evidence type="ECO:0000313" key="3">
    <source>
        <dbReference type="Proteomes" id="UP001382904"/>
    </source>
</evidence>
<accession>A0ABU8U935</accession>
<feature type="region of interest" description="Disordered" evidence="1">
    <location>
        <begin position="1"/>
        <end position="30"/>
    </location>
</feature>
<evidence type="ECO:0000256" key="1">
    <source>
        <dbReference type="SAM" id="MobiDB-lite"/>
    </source>
</evidence>
<comment type="caution">
    <text evidence="2">The sequence shown here is derived from an EMBL/GenBank/DDBJ whole genome shotgun (WGS) entry which is preliminary data.</text>
</comment>
<evidence type="ECO:0000313" key="2">
    <source>
        <dbReference type="EMBL" id="MEJ8644180.1"/>
    </source>
</evidence>
<protein>
    <submittedName>
        <fullName evidence="2">Uncharacterized protein</fullName>
    </submittedName>
</protein>
<dbReference type="Proteomes" id="UP001382904">
    <property type="component" value="Unassembled WGS sequence"/>
</dbReference>
<organism evidence="2 3">
    <name type="scientific">Streptomyces caledonius</name>
    <dbReference type="NCBI Taxonomy" id="3134107"/>
    <lineage>
        <taxon>Bacteria</taxon>
        <taxon>Bacillati</taxon>
        <taxon>Actinomycetota</taxon>
        <taxon>Actinomycetes</taxon>
        <taxon>Kitasatosporales</taxon>
        <taxon>Streptomycetaceae</taxon>
        <taxon>Streptomyces</taxon>
    </lineage>
</organism>
<feature type="compositionally biased region" description="Basic and acidic residues" evidence="1">
    <location>
        <begin position="61"/>
        <end position="79"/>
    </location>
</feature>
<sequence length="79" mass="8646">MSASTAMEAPQRLTDGKGDDIAYHPGDPVDASGWTQTLLSAFANDCTYRPPTPPPPPVHQGRADRPQRDHEPRRELAEP</sequence>
<name>A0ABU8U935_9ACTN</name>
<reference evidence="2 3" key="1">
    <citation type="submission" date="2024-03" db="EMBL/GenBank/DDBJ databases">
        <title>Novel Streptomyces species of biotechnological and ecological value are a feature of Machair soil.</title>
        <authorList>
            <person name="Prole J.R."/>
            <person name="Goodfellow M."/>
            <person name="Allenby N."/>
            <person name="Ward A.C."/>
        </authorList>
    </citation>
    <scope>NUCLEOTIDE SEQUENCE [LARGE SCALE GENOMIC DNA]</scope>
    <source>
        <strain evidence="2 3">MS1.HAVA.3</strain>
    </source>
</reference>
<proteinExistence type="predicted"/>
<gene>
    <name evidence="2" type="ORF">WKI68_28380</name>
</gene>
<feature type="region of interest" description="Disordered" evidence="1">
    <location>
        <begin position="45"/>
        <end position="79"/>
    </location>
</feature>